<evidence type="ECO:0000256" key="1">
    <source>
        <dbReference type="SAM" id="MobiDB-lite"/>
    </source>
</evidence>
<keyword evidence="3" id="KW-1185">Reference proteome</keyword>
<dbReference type="Proteomes" id="UP001059597">
    <property type="component" value="Chromosome"/>
</dbReference>
<accession>A0ABN6QZE6</accession>
<evidence type="ECO:0000313" key="2">
    <source>
        <dbReference type="EMBL" id="BDM70205.1"/>
    </source>
</evidence>
<gene>
    <name evidence="2" type="ORF">HEK616_36920</name>
</gene>
<name>A0ABN6QZE6_STRNI</name>
<evidence type="ECO:0000313" key="3">
    <source>
        <dbReference type="Proteomes" id="UP001059597"/>
    </source>
</evidence>
<organism evidence="2 3">
    <name type="scientific">Streptomyces nigrescens</name>
    <dbReference type="NCBI Taxonomy" id="1920"/>
    <lineage>
        <taxon>Bacteria</taxon>
        <taxon>Bacillati</taxon>
        <taxon>Actinomycetota</taxon>
        <taxon>Actinomycetes</taxon>
        <taxon>Kitasatosporales</taxon>
        <taxon>Streptomycetaceae</taxon>
        <taxon>Streptomyces</taxon>
    </lineage>
</organism>
<sequence length="56" mass="5866">MKWTPLTRWRAGQARAAGTEGQVARERGAQGSAAGPAATVILTVDDDPGMSRAALW</sequence>
<dbReference type="EMBL" id="AP026073">
    <property type="protein sequence ID" value="BDM70205.1"/>
    <property type="molecule type" value="Genomic_DNA"/>
</dbReference>
<protein>
    <submittedName>
        <fullName evidence="2">Uncharacterized protein</fullName>
    </submittedName>
</protein>
<proteinExistence type="predicted"/>
<reference evidence="2" key="1">
    <citation type="submission" date="2022-06" db="EMBL/GenBank/DDBJ databases">
        <title>Complete genome sequence of Streptomyces nigrescens HEK616.</title>
        <authorList>
            <person name="Asamizu S."/>
            <person name="Onaka H."/>
        </authorList>
    </citation>
    <scope>NUCLEOTIDE SEQUENCE</scope>
    <source>
        <strain evidence="2">HEK616</strain>
    </source>
</reference>
<feature type="region of interest" description="Disordered" evidence="1">
    <location>
        <begin position="1"/>
        <end position="35"/>
    </location>
</feature>